<comment type="caution">
    <text evidence="14">The sequence shown here is derived from an EMBL/GenBank/DDBJ whole genome shotgun (WGS) entry which is preliminary data.</text>
</comment>
<evidence type="ECO:0000256" key="1">
    <source>
        <dbReference type="ARBA" id="ARBA00000900"/>
    </source>
</evidence>
<dbReference type="InterPro" id="IPR018957">
    <property type="entry name" value="Znf_C3HC4_RING-type"/>
</dbReference>
<keyword evidence="7 11" id="KW-0833">Ubl conjugation pathway</keyword>
<dbReference type="Proteomes" id="UP000541444">
    <property type="component" value="Unassembled WGS sequence"/>
</dbReference>
<evidence type="ECO:0000256" key="3">
    <source>
        <dbReference type="ARBA" id="ARBA00004906"/>
    </source>
</evidence>
<keyword evidence="5 11" id="KW-0479">Metal-binding</keyword>
<dbReference type="Gene3D" id="3.30.40.10">
    <property type="entry name" value="Zinc/RING finger domain, C3HC4 (zinc finger)"/>
    <property type="match status" value="2"/>
</dbReference>
<dbReference type="SUPFAM" id="SSF57850">
    <property type="entry name" value="RING/U-box"/>
    <property type="match status" value="2"/>
</dbReference>
<comment type="pathway">
    <text evidence="3 11">Protein modification; protein ubiquitination.</text>
</comment>
<organism evidence="14 15">
    <name type="scientific">Kingdonia uniflora</name>
    <dbReference type="NCBI Taxonomy" id="39325"/>
    <lineage>
        <taxon>Eukaryota</taxon>
        <taxon>Viridiplantae</taxon>
        <taxon>Streptophyta</taxon>
        <taxon>Embryophyta</taxon>
        <taxon>Tracheophyta</taxon>
        <taxon>Spermatophyta</taxon>
        <taxon>Magnoliopsida</taxon>
        <taxon>Ranunculales</taxon>
        <taxon>Circaeasteraceae</taxon>
        <taxon>Kingdonia</taxon>
    </lineage>
</organism>
<keyword evidence="8 11" id="KW-0862">Zinc</keyword>
<reference evidence="14 15" key="1">
    <citation type="journal article" date="2020" name="IScience">
        <title>Genome Sequencing of the Endangered Kingdonia uniflora (Circaeasteraceae, Ranunculales) Reveals Potential Mechanisms of Evolutionary Specialization.</title>
        <authorList>
            <person name="Sun Y."/>
            <person name="Deng T."/>
            <person name="Zhang A."/>
            <person name="Moore M.J."/>
            <person name="Landis J.B."/>
            <person name="Lin N."/>
            <person name="Zhang H."/>
            <person name="Zhang X."/>
            <person name="Huang J."/>
            <person name="Zhang X."/>
            <person name="Sun H."/>
            <person name="Wang H."/>
        </authorList>
    </citation>
    <scope>NUCLEOTIDE SEQUENCE [LARGE SCALE GENOMIC DNA]</scope>
    <source>
        <strain evidence="14">TB1705</strain>
        <tissue evidence="14">Leaf</tissue>
    </source>
</reference>
<evidence type="ECO:0000256" key="12">
    <source>
        <dbReference type="SAM" id="MobiDB-lite"/>
    </source>
</evidence>
<sequence>METYVEPTETHYETDKDGSPLQKISTAEADNNSSWLECNICLDTTHDPVVTLCGHLYCWPCIYKWLNFQSNSAAPTQCPVCKASISETSLVPLYGRANKEKEGKRSSQGLDIPGRPPASPNGAHHSARPIPSPRQLHRNPYSGHPTTPSSQPPMFSLRGTLMSPSDRSGGITLTMEDYLDEATMHHETEKGGVGDDINGCFDCNICLESSQNPVITLCGHLYCRPCIYKWLVVQSDSPAPSQCPVCKASISETTLVPLYGRGYSSLQTEEYQEKKGKRPSVYLPRPQRLQVSPGVTHALSHHSPSPSPRQNHGHPASVGVRGMETTSLGEMAYAWMFGNMYEASMTFYPNSYHQLGNYAVLGMSPGYGIENCPYFDVDNNVGDKGDEAVHLDANDVVHIGANEADVIPCVHVPVHDDSGYEGENLDRAIDQYSYTNPLPKIVCDFTEDYDIKGLSRTIRKSNRFGNGEKARMIMGCFRGGNFHDRRAKKSLEAIVEKPNISIRKWRSKMKLYNCNF</sequence>
<feature type="region of interest" description="Disordered" evidence="12">
    <location>
        <begin position="293"/>
        <end position="320"/>
    </location>
</feature>
<dbReference type="EC" id="2.3.2.27" evidence="11"/>
<evidence type="ECO:0000256" key="4">
    <source>
        <dbReference type="ARBA" id="ARBA00022679"/>
    </source>
</evidence>
<dbReference type="InterPro" id="IPR001841">
    <property type="entry name" value="Znf_RING"/>
</dbReference>
<dbReference type="InterPro" id="IPR045103">
    <property type="entry name" value="RNF5/RNF185-like"/>
</dbReference>
<comment type="domain">
    <text evidence="11">The RING-type zinc finger domain is responsible for E3 ligase activity.</text>
</comment>
<feature type="domain" description="RING-type" evidence="13">
    <location>
        <begin position="38"/>
        <end position="82"/>
    </location>
</feature>
<evidence type="ECO:0000256" key="7">
    <source>
        <dbReference type="ARBA" id="ARBA00022786"/>
    </source>
</evidence>
<proteinExistence type="predicted"/>
<accession>A0A7J7LHL4</accession>
<feature type="compositionally biased region" description="Polar residues" evidence="12">
    <location>
        <begin position="144"/>
        <end position="153"/>
    </location>
</feature>
<gene>
    <name evidence="14" type="ORF">GIB67_037972</name>
</gene>
<evidence type="ECO:0000256" key="6">
    <source>
        <dbReference type="ARBA" id="ARBA00022771"/>
    </source>
</evidence>
<comment type="function">
    <text evidence="11">E3 ubiquitin-protein ligase.</text>
</comment>
<comment type="subcellular location">
    <subcellularLocation>
        <location evidence="2">Endomembrane system</location>
    </subcellularLocation>
    <subcellularLocation>
        <location evidence="11">Endoplasmic reticulum membrane</location>
        <topology evidence="11">Single-pass type IV membrane protein</topology>
    </subcellularLocation>
</comment>
<evidence type="ECO:0000256" key="8">
    <source>
        <dbReference type="ARBA" id="ARBA00022833"/>
    </source>
</evidence>
<feature type="region of interest" description="Disordered" evidence="12">
    <location>
        <begin position="96"/>
        <end position="169"/>
    </location>
</feature>
<dbReference type="GO" id="GO:0008270">
    <property type="term" value="F:zinc ion binding"/>
    <property type="evidence" value="ECO:0007669"/>
    <property type="project" value="UniProtKB-KW"/>
</dbReference>
<evidence type="ECO:0000256" key="9">
    <source>
        <dbReference type="ARBA" id="ARBA00023136"/>
    </source>
</evidence>
<keyword evidence="15" id="KW-1185">Reference proteome</keyword>
<evidence type="ECO:0000256" key="11">
    <source>
        <dbReference type="RuleBase" id="RU369090"/>
    </source>
</evidence>
<dbReference type="OrthoDB" id="6270329at2759"/>
<dbReference type="GO" id="GO:0061630">
    <property type="term" value="F:ubiquitin protein ligase activity"/>
    <property type="evidence" value="ECO:0007669"/>
    <property type="project" value="UniProtKB-UniRule"/>
</dbReference>
<dbReference type="EMBL" id="JACGCM010002284">
    <property type="protein sequence ID" value="KAF6142004.1"/>
    <property type="molecule type" value="Genomic_DNA"/>
</dbReference>
<dbReference type="PROSITE" id="PS50089">
    <property type="entry name" value="ZF_RING_2"/>
    <property type="match status" value="2"/>
</dbReference>
<evidence type="ECO:0000313" key="15">
    <source>
        <dbReference type="Proteomes" id="UP000541444"/>
    </source>
</evidence>
<keyword evidence="4 11" id="KW-0808">Transferase</keyword>
<dbReference type="UniPathway" id="UPA00143"/>
<keyword evidence="6 10" id="KW-0863">Zinc-finger</keyword>
<dbReference type="InterPro" id="IPR013083">
    <property type="entry name" value="Znf_RING/FYVE/PHD"/>
</dbReference>
<keyword evidence="11" id="KW-0256">Endoplasmic reticulum</keyword>
<dbReference type="InterPro" id="IPR017907">
    <property type="entry name" value="Znf_RING_CS"/>
</dbReference>
<dbReference type="GO" id="GO:0005789">
    <property type="term" value="C:endoplasmic reticulum membrane"/>
    <property type="evidence" value="ECO:0007669"/>
    <property type="project" value="UniProtKB-SubCell"/>
</dbReference>
<evidence type="ECO:0000313" key="14">
    <source>
        <dbReference type="EMBL" id="KAF6142004.1"/>
    </source>
</evidence>
<evidence type="ECO:0000256" key="10">
    <source>
        <dbReference type="PROSITE-ProRule" id="PRU00175"/>
    </source>
</evidence>
<evidence type="ECO:0000256" key="2">
    <source>
        <dbReference type="ARBA" id="ARBA00004308"/>
    </source>
</evidence>
<comment type="catalytic activity">
    <reaction evidence="1 11">
        <text>S-ubiquitinyl-[E2 ubiquitin-conjugating enzyme]-L-cysteine + [acceptor protein]-L-lysine = [E2 ubiquitin-conjugating enzyme]-L-cysteine + N(6)-ubiquitinyl-[acceptor protein]-L-lysine.</text>
        <dbReference type="EC" id="2.3.2.27"/>
    </reaction>
</comment>
<dbReference type="AlphaFoldDB" id="A0A7J7LHL4"/>
<dbReference type="GO" id="GO:0006511">
    <property type="term" value="P:ubiquitin-dependent protein catabolic process"/>
    <property type="evidence" value="ECO:0007669"/>
    <property type="project" value="UniProtKB-UniRule"/>
</dbReference>
<dbReference type="SMART" id="SM00184">
    <property type="entry name" value="RING"/>
    <property type="match status" value="2"/>
</dbReference>
<evidence type="ECO:0000256" key="5">
    <source>
        <dbReference type="ARBA" id="ARBA00022723"/>
    </source>
</evidence>
<feature type="domain" description="RING-type" evidence="13">
    <location>
        <begin position="203"/>
        <end position="247"/>
    </location>
</feature>
<evidence type="ECO:0000259" key="13">
    <source>
        <dbReference type="PROSITE" id="PS50089"/>
    </source>
</evidence>
<dbReference type="PANTHER" id="PTHR12313">
    <property type="entry name" value="E3 UBIQUITIN-PROTEIN LIGASE RNF5-RELATED"/>
    <property type="match status" value="1"/>
</dbReference>
<dbReference type="Pfam" id="PF00097">
    <property type="entry name" value="zf-C3HC4"/>
    <property type="match status" value="2"/>
</dbReference>
<dbReference type="PROSITE" id="PS00518">
    <property type="entry name" value="ZF_RING_1"/>
    <property type="match status" value="2"/>
</dbReference>
<dbReference type="GO" id="GO:0016567">
    <property type="term" value="P:protein ubiquitination"/>
    <property type="evidence" value="ECO:0007669"/>
    <property type="project" value="UniProtKB-UniPathway"/>
</dbReference>
<protein>
    <recommendedName>
        <fullName evidence="11">E3 ubiquitin-protein ligase RMA</fullName>
        <ecNumber evidence="11">2.3.2.27</ecNumber>
    </recommendedName>
    <alternativeName>
        <fullName evidence="11">Protein RING membrane-anchor</fullName>
    </alternativeName>
    <alternativeName>
        <fullName evidence="11">RING-type E3 ubiquitin transferase RMA</fullName>
    </alternativeName>
</protein>
<name>A0A7J7LHL4_9MAGN</name>
<keyword evidence="9" id="KW-0472">Membrane</keyword>